<sequence length="63" mass="6902">SLVNLSASQYSEPVISLPFTATTSHLNNVKESIKNIAKLNANHSKFIEDVKANIHAKDGLPVW</sequence>
<organism evidence="1 2">
    <name type="scientific">Cetraspora pellucida</name>
    <dbReference type="NCBI Taxonomy" id="1433469"/>
    <lineage>
        <taxon>Eukaryota</taxon>
        <taxon>Fungi</taxon>
        <taxon>Fungi incertae sedis</taxon>
        <taxon>Mucoromycota</taxon>
        <taxon>Glomeromycotina</taxon>
        <taxon>Glomeromycetes</taxon>
        <taxon>Diversisporales</taxon>
        <taxon>Gigasporaceae</taxon>
        <taxon>Cetraspora</taxon>
    </lineage>
</organism>
<protein>
    <submittedName>
        <fullName evidence="1">4524_t:CDS:1</fullName>
    </submittedName>
</protein>
<gene>
    <name evidence="1" type="ORF">SPELUC_LOCUS16343</name>
</gene>
<reference evidence="1" key="1">
    <citation type="submission" date="2021-06" db="EMBL/GenBank/DDBJ databases">
        <authorList>
            <person name="Kallberg Y."/>
            <person name="Tangrot J."/>
            <person name="Rosling A."/>
        </authorList>
    </citation>
    <scope>NUCLEOTIDE SEQUENCE</scope>
    <source>
        <strain evidence="1">28 12/20/2015</strain>
    </source>
</reference>
<name>A0ACA9R822_9GLOM</name>
<keyword evidence="2" id="KW-1185">Reference proteome</keyword>
<dbReference type="Proteomes" id="UP000789366">
    <property type="component" value="Unassembled WGS sequence"/>
</dbReference>
<feature type="non-terminal residue" evidence="1">
    <location>
        <position position="1"/>
    </location>
</feature>
<comment type="caution">
    <text evidence="1">The sequence shown here is derived from an EMBL/GenBank/DDBJ whole genome shotgun (WGS) entry which is preliminary data.</text>
</comment>
<dbReference type="EMBL" id="CAJVPW010059790">
    <property type="protein sequence ID" value="CAG8779996.1"/>
    <property type="molecule type" value="Genomic_DNA"/>
</dbReference>
<accession>A0ACA9R822</accession>
<proteinExistence type="predicted"/>
<evidence type="ECO:0000313" key="2">
    <source>
        <dbReference type="Proteomes" id="UP000789366"/>
    </source>
</evidence>
<evidence type="ECO:0000313" key="1">
    <source>
        <dbReference type="EMBL" id="CAG8779996.1"/>
    </source>
</evidence>
<feature type="non-terminal residue" evidence="1">
    <location>
        <position position="63"/>
    </location>
</feature>